<dbReference type="Pfam" id="PF00753">
    <property type="entry name" value="Lactamase_B"/>
    <property type="match status" value="1"/>
</dbReference>
<dbReference type="InterPro" id="IPR001279">
    <property type="entry name" value="Metallo-B-lactamas"/>
</dbReference>
<protein>
    <submittedName>
        <fullName evidence="3">Rhodanese-like domain-containing protein</fullName>
    </submittedName>
</protein>
<feature type="domain" description="Rhodanese" evidence="2">
    <location>
        <begin position="261"/>
        <end position="351"/>
    </location>
</feature>
<comment type="caution">
    <text evidence="3">The sequence shown here is derived from an EMBL/GenBank/DDBJ whole genome shotgun (WGS) entry which is preliminary data.</text>
</comment>
<dbReference type="CDD" id="cd07724">
    <property type="entry name" value="POD-like_MBL-fold"/>
    <property type="match status" value="1"/>
</dbReference>
<keyword evidence="1" id="KW-0479">Metal-binding</keyword>
<organism evidence="3 4">
    <name type="scientific">Amycolatopsis pigmentata</name>
    <dbReference type="NCBI Taxonomy" id="450801"/>
    <lineage>
        <taxon>Bacteria</taxon>
        <taxon>Bacillati</taxon>
        <taxon>Actinomycetota</taxon>
        <taxon>Actinomycetes</taxon>
        <taxon>Pseudonocardiales</taxon>
        <taxon>Pseudonocardiaceae</taxon>
        <taxon>Amycolatopsis</taxon>
    </lineage>
</organism>
<dbReference type="PANTHER" id="PTHR43084">
    <property type="entry name" value="PERSULFIDE DIOXYGENASE ETHE1"/>
    <property type="match status" value="1"/>
</dbReference>
<sequence>MRVEVIETSELGDRSYLVHDGRRALVVDPQRDIDRVRALLGRLGVRCEMVLETHIHNDYVSGGAELARVCEARYVVSAHETVDFARFPVADGDRLTVGALTVRVLATPGHTDHHLSYVVSDGDGPPAAFTGGSLLYGSVGRTDLVDEARTEELARSQYRSVRSLAALLPADTRVYPTHGFGSFCAARSTATPDESTVAEQRATNTALTEPDEDRFVADLVGGLTAYPAYYAHMGARNRAGAGPIDLSAPTLVDPERLRERIAAGEWVVDLRDRAAYAADHIRGTVGIALGAQFATWLGWLIPWGTPVTLIGEDREQVAAAQRQLVRIGIDRPAGQALGTPADLAAPEERGAYPVVGFAALFERDPATTTVLDVRRPDEWKSGHIPGATHVPLWELLTRLDELPAGTLWVHCAAGYRASIAAGLLARAGRDVVCVDDEFAHAVALGLTDQAATTP</sequence>
<accession>A0ABW5FNP8</accession>
<gene>
    <name evidence="3" type="ORF">ACFSXZ_10040</name>
</gene>
<dbReference type="PANTHER" id="PTHR43084:SF1">
    <property type="entry name" value="PERSULFIDE DIOXYGENASE ETHE1, MITOCHONDRIAL"/>
    <property type="match status" value="1"/>
</dbReference>
<evidence type="ECO:0000259" key="2">
    <source>
        <dbReference type="PROSITE" id="PS50206"/>
    </source>
</evidence>
<dbReference type="Proteomes" id="UP001597417">
    <property type="component" value="Unassembled WGS sequence"/>
</dbReference>
<proteinExistence type="predicted"/>
<dbReference type="InterPro" id="IPR001763">
    <property type="entry name" value="Rhodanese-like_dom"/>
</dbReference>
<dbReference type="SUPFAM" id="SSF52821">
    <property type="entry name" value="Rhodanese/Cell cycle control phosphatase"/>
    <property type="match status" value="2"/>
</dbReference>
<dbReference type="SMART" id="SM00849">
    <property type="entry name" value="Lactamase_B"/>
    <property type="match status" value="1"/>
</dbReference>
<feature type="domain" description="Rhodanese" evidence="2">
    <location>
        <begin position="364"/>
        <end position="450"/>
    </location>
</feature>
<dbReference type="Gene3D" id="3.40.250.10">
    <property type="entry name" value="Rhodanese-like domain"/>
    <property type="match status" value="2"/>
</dbReference>
<dbReference type="InterPro" id="IPR036866">
    <property type="entry name" value="RibonucZ/Hydroxyglut_hydro"/>
</dbReference>
<dbReference type="SUPFAM" id="SSF56281">
    <property type="entry name" value="Metallo-hydrolase/oxidoreductase"/>
    <property type="match status" value="1"/>
</dbReference>
<dbReference type="InterPro" id="IPR044528">
    <property type="entry name" value="POD-like_MBL-fold"/>
</dbReference>
<evidence type="ECO:0000313" key="3">
    <source>
        <dbReference type="EMBL" id="MFD2416664.1"/>
    </source>
</evidence>
<reference evidence="4" key="1">
    <citation type="journal article" date="2019" name="Int. J. Syst. Evol. Microbiol.">
        <title>The Global Catalogue of Microorganisms (GCM) 10K type strain sequencing project: providing services to taxonomists for standard genome sequencing and annotation.</title>
        <authorList>
            <consortium name="The Broad Institute Genomics Platform"/>
            <consortium name="The Broad Institute Genome Sequencing Center for Infectious Disease"/>
            <person name="Wu L."/>
            <person name="Ma J."/>
        </authorList>
    </citation>
    <scope>NUCLEOTIDE SEQUENCE [LARGE SCALE GENOMIC DNA]</scope>
    <source>
        <strain evidence="4">CGMCC 4.7645</strain>
    </source>
</reference>
<dbReference type="Pfam" id="PF00581">
    <property type="entry name" value="Rhodanese"/>
    <property type="match status" value="1"/>
</dbReference>
<name>A0ABW5FNP8_9PSEU</name>
<evidence type="ECO:0000313" key="4">
    <source>
        <dbReference type="Proteomes" id="UP001597417"/>
    </source>
</evidence>
<evidence type="ECO:0000256" key="1">
    <source>
        <dbReference type="ARBA" id="ARBA00022723"/>
    </source>
</evidence>
<dbReference type="Gene3D" id="3.60.15.10">
    <property type="entry name" value="Ribonuclease Z/Hydroxyacylglutathione hydrolase-like"/>
    <property type="match status" value="1"/>
</dbReference>
<dbReference type="SMART" id="SM00450">
    <property type="entry name" value="RHOD"/>
    <property type="match status" value="1"/>
</dbReference>
<keyword evidence="4" id="KW-1185">Reference proteome</keyword>
<dbReference type="RefSeq" id="WP_378263662.1">
    <property type="nucleotide sequence ID" value="NZ_JBHUKR010000006.1"/>
</dbReference>
<dbReference type="CDD" id="cd00158">
    <property type="entry name" value="RHOD"/>
    <property type="match status" value="1"/>
</dbReference>
<dbReference type="PROSITE" id="PS50206">
    <property type="entry name" value="RHODANESE_3"/>
    <property type="match status" value="2"/>
</dbReference>
<dbReference type="InterPro" id="IPR036873">
    <property type="entry name" value="Rhodanese-like_dom_sf"/>
</dbReference>
<dbReference type="EMBL" id="JBHUKR010000006">
    <property type="protein sequence ID" value="MFD2416664.1"/>
    <property type="molecule type" value="Genomic_DNA"/>
</dbReference>
<dbReference type="InterPro" id="IPR051682">
    <property type="entry name" value="Mito_Persulfide_Diox"/>
</dbReference>